<sequence length="572" mass="63998">MIRIIKKMSVWAILGSVLFMVIQIISDLYLPTLTSNIIDKGVTQGDSKYILQVGMIMIGVSLIGIVASLVNTLIATREGQKIGKKLRSEIYETVSYSSLESFDKVGTASLITRTTNDVNQIQMVTQMFLRLMINAPITLIGASFLAYTRDPELTKIFLYIIPSLIIIVGIVMYFAIPLFKTLQEKTDKLNLVFREGLTGVRVIRAFNKTSFEEKRFFNANKDYTQTAVRVNILMSFLMPVITLIISITNVSIIWYGGHNVAQGTLEVGNMMAFMTYAMQILMSFMMMTMIFVLVPRAQASAVRINEVLDMNKEKELTNDQQIKKEVPTLDFDDICFRYTGAEKPALLGVDFHLKAGETLAIIGGTGSGKTSLVNLIPRFYDIEKGSILFNEQNVQDLDVKELRNRVGFVPQKAILFTGTIRSNLLYGLENATEEEMWKALEIAQAKDFVEKLPDGLDSKVEQGGDNFSGGQKQRLAIARALIKPADIYIFDDSFSALDFKTDALLRKALKENVTDAMIVIVAQRISTVVGADQIIVLDEGLMVGKGNHQELKETNETYQDIIKSQLREEEIA</sequence>
<keyword evidence="6 12" id="KW-0067">ATP-binding</keyword>
<dbReference type="InterPro" id="IPR003593">
    <property type="entry name" value="AAA+_ATPase"/>
</dbReference>
<feature type="transmembrane region" description="Helical" evidence="9">
    <location>
        <begin position="230"/>
        <end position="256"/>
    </location>
</feature>
<dbReference type="Pfam" id="PF00664">
    <property type="entry name" value="ABC_membrane"/>
    <property type="match status" value="1"/>
</dbReference>
<keyword evidence="7 9" id="KW-1133">Transmembrane helix</keyword>
<proteinExistence type="predicted"/>
<feature type="transmembrane region" description="Helical" evidence="9">
    <location>
        <begin position="159"/>
        <end position="179"/>
    </location>
</feature>
<dbReference type="GO" id="GO:0015421">
    <property type="term" value="F:ABC-type oligopeptide transporter activity"/>
    <property type="evidence" value="ECO:0007669"/>
    <property type="project" value="TreeGrafter"/>
</dbReference>
<dbReference type="SMART" id="SM00382">
    <property type="entry name" value="AAA"/>
    <property type="match status" value="1"/>
</dbReference>
<dbReference type="Pfam" id="PF00005">
    <property type="entry name" value="ABC_tran"/>
    <property type="match status" value="1"/>
</dbReference>
<reference evidence="12 13" key="1">
    <citation type="submission" date="2020-03" db="EMBL/GenBank/DDBJ databases">
        <title>Bacterial samples isolated from urine from healthy bovine heifers (Gyr breed).</title>
        <authorList>
            <person name="Giannattasio-Ferraz S."/>
            <person name="Maskeri L."/>
            <person name="Penido A."/>
            <person name="Barbosa-Stancioli E.F."/>
            <person name="Putonti C."/>
        </authorList>
    </citation>
    <scope>NUCLEOTIDE SEQUENCE [LARGE SCALE GENOMIC DNA]</scope>
    <source>
        <strain evidence="12 13">UFMG-H7</strain>
    </source>
</reference>
<keyword evidence="2" id="KW-0813">Transport</keyword>
<keyword evidence="5" id="KW-0547">Nucleotide-binding</keyword>
<evidence type="ECO:0000256" key="5">
    <source>
        <dbReference type="ARBA" id="ARBA00022741"/>
    </source>
</evidence>
<evidence type="ECO:0000259" key="10">
    <source>
        <dbReference type="PROSITE" id="PS50893"/>
    </source>
</evidence>
<dbReference type="InterPro" id="IPR011527">
    <property type="entry name" value="ABC1_TM_dom"/>
</dbReference>
<gene>
    <name evidence="12" type="ORF">HED35_13035</name>
</gene>
<comment type="subcellular location">
    <subcellularLocation>
        <location evidence="1">Cell membrane</location>
        <topology evidence="1">Multi-pass membrane protein</topology>
    </subcellularLocation>
</comment>
<dbReference type="PANTHER" id="PTHR43394">
    <property type="entry name" value="ATP-DEPENDENT PERMEASE MDL1, MITOCHONDRIAL"/>
    <property type="match status" value="1"/>
</dbReference>
<accession>A0A7X6DAY4</accession>
<dbReference type="SUPFAM" id="SSF90123">
    <property type="entry name" value="ABC transporter transmembrane region"/>
    <property type="match status" value="1"/>
</dbReference>
<dbReference type="AlphaFoldDB" id="A0A7X6DAY4"/>
<keyword evidence="3" id="KW-1003">Cell membrane</keyword>
<keyword evidence="8 9" id="KW-0472">Membrane</keyword>
<dbReference type="InterPro" id="IPR036640">
    <property type="entry name" value="ABC1_TM_sf"/>
</dbReference>
<evidence type="ECO:0000256" key="1">
    <source>
        <dbReference type="ARBA" id="ARBA00004651"/>
    </source>
</evidence>
<comment type="caution">
    <text evidence="12">The sequence shown here is derived from an EMBL/GenBank/DDBJ whole genome shotgun (WGS) entry which is preliminary data.</text>
</comment>
<feature type="transmembrane region" description="Helical" evidence="9">
    <location>
        <begin position="128"/>
        <end position="147"/>
    </location>
</feature>
<evidence type="ECO:0000313" key="13">
    <source>
        <dbReference type="Proteomes" id="UP000521358"/>
    </source>
</evidence>
<protein>
    <submittedName>
        <fullName evidence="12">ABC transporter ATP-binding protein</fullName>
    </submittedName>
</protein>
<evidence type="ECO:0000256" key="2">
    <source>
        <dbReference type="ARBA" id="ARBA00022448"/>
    </source>
</evidence>
<dbReference type="FunFam" id="3.40.50.300:FF:000854">
    <property type="entry name" value="Multidrug ABC transporter ATP-binding protein"/>
    <property type="match status" value="1"/>
</dbReference>
<evidence type="ECO:0000256" key="6">
    <source>
        <dbReference type="ARBA" id="ARBA00022840"/>
    </source>
</evidence>
<dbReference type="GO" id="GO:0005524">
    <property type="term" value="F:ATP binding"/>
    <property type="evidence" value="ECO:0007669"/>
    <property type="project" value="UniProtKB-KW"/>
</dbReference>
<dbReference type="InterPro" id="IPR039421">
    <property type="entry name" value="Type_1_exporter"/>
</dbReference>
<dbReference type="Proteomes" id="UP000521358">
    <property type="component" value="Unassembled WGS sequence"/>
</dbReference>
<dbReference type="Gene3D" id="1.20.1560.10">
    <property type="entry name" value="ABC transporter type 1, transmembrane domain"/>
    <property type="match status" value="1"/>
</dbReference>
<dbReference type="CDD" id="cd18548">
    <property type="entry name" value="ABC_6TM_Tm287_like"/>
    <property type="match status" value="1"/>
</dbReference>
<dbReference type="InterPro" id="IPR017871">
    <property type="entry name" value="ABC_transporter-like_CS"/>
</dbReference>
<dbReference type="PROSITE" id="PS00211">
    <property type="entry name" value="ABC_TRANSPORTER_1"/>
    <property type="match status" value="1"/>
</dbReference>
<evidence type="ECO:0000259" key="11">
    <source>
        <dbReference type="PROSITE" id="PS50929"/>
    </source>
</evidence>
<dbReference type="RefSeq" id="WP_167808064.1">
    <property type="nucleotide sequence ID" value="NZ_JAAVMB010000018.1"/>
</dbReference>
<evidence type="ECO:0000256" key="8">
    <source>
        <dbReference type="ARBA" id="ARBA00023136"/>
    </source>
</evidence>
<dbReference type="PROSITE" id="PS50893">
    <property type="entry name" value="ABC_TRANSPORTER_2"/>
    <property type="match status" value="1"/>
</dbReference>
<dbReference type="SUPFAM" id="SSF52540">
    <property type="entry name" value="P-loop containing nucleoside triphosphate hydrolases"/>
    <property type="match status" value="1"/>
</dbReference>
<dbReference type="InterPro" id="IPR003439">
    <property type="entry name" value="ABC_transporter-like_ATP-bd"/>
</dbReference>
<evidence type="ECO:0000313" key="12">
    <source>
        <dbReference type="EMBL" id="NKC69014.1"/>
    </source>
</evidence>
<name>A0A7X6DAY4_9ENTE</name>
<organism evidence="12 13">
    <name type="scientific">Vagococcus fluvialis</name>
    <dbReference type="NCBI Taxonomy" id="2738"/>
    <lineage>
        <taxon>Bacteria</taxon>
        <taxon>Bacillati</taxon>
        <taxon>Bacillota</taxon>
        <taxon>Bacilli</taxon>
        <taxon>Lactobacillales</taxon>
        <taxon>Enterococcaceae</taxon>
        <taxon>Vagococcus</taxon>
    </lineage>
</organism>
<feature type="domain" description="ABC transporter" evidence="10">
    <location>
        <begin position="329"/>
        <end position="564"/>
    </location>
</feature>
<feature type="transmembrane region" description="Helical" evidence="9">
    <location>
        <begin position="276"/>
        <end position="294"/>
    </location>
</feature>
<feature type="domain" description="ABC transmembrane type-1" evidence="11">
    <location>
        <begin position="14"/>
        <end position="296"/>
    </location>
</feature>
<dbReference type="InterPro" id="IPR027417">
    <property type="entry name" value="P-loop_NTPase"/>
</dbReference>
<evidence type="ECO:0000256" key="4">
    <source>
        <dbReference type="ARBA" id="ARBA00022692"/>
    </source>
</evidence>
<dbReference type="Gene3D" id="3.40.50.300">
    <property type="entry name" value="P-loop containing nucleotide triphosphate hydrolases"/>
    <property type="match status" value="1"/>
</dbReference>
<dbReference type="PROSITE" id="PS50929">
    <property type="entry name" value="ABC_TM1F"/>
    <property type="match status" value="1"/>
</dbReference>
<evidence type="ECO:0000256" key="9">
    <source>
        <dbReference type="SAM" id="Phobius"/>
    </source>
</evidence>
<dbReference type="PANTHER" id="PTHR43394:SF1">
    <property type="entry name" value="ATP-BINDING CASSETTE SUB-FAMILY B MEMBER 10, MITOCHONDRIAL"/>
    <property type="match status" value="1"/>
</dbReference>
<evidence type="ECO:0000256" key="3">
    <source>
        <dbReference type="ARBA" id="ARBA00022475"/>
    </source>
</evidence>
<feature type="transmembrane region" description="Helical" evidence="9">
    <location>
        <begin position="50"/>
        <end position="75"/>
    </location>
</feature>
<dbReference type="GO" id="GO:0016887">
    <property type="term" value="F:ATP hydrolysis activity"/>
    <property type="evidence" value="ECO:0007669"/>
    <property type="project" value="InterPro"/>
</dbReference>
<keyword evidence="4 9" id="KW-0812">Transmembrane</keyword>
<dbReference type="GO" id="GO:0005886">
    <property type="term" value="C:plasma membrane"/>
    <property type="evidence" value="ECO:0007669"/>
    <property type="project" value="UniProtKB-SubCell"/>
</dbReference>
<dbReference type="EMBL" id="JAAVMB010000018">
    <property type="protein sequence ID" value="NKC69014.1"/>
    <property type="molecule type" value="Genomic_DNA"/>
</dbReference>
<evidence type="ECO:0000256" key="7">
    <source>
        <dbReference type="ARBA" id="ARBA00022989"/>
    </source>
</evidence>
<feature type="transmembrane region" description="Helical" evidence="9">
    <location>
        <begin position="12"/>
        <end position="30"/>
    </location>
</feature>